<reference evidence="2" key="1">
    <citation type="submission" date="2019-08" db="EMBL/GenBank/DDBJ databases">
        <title>The complete genome of Acinetobacter defluvii strain WCHAD010030.</title>
        <authorList>
            <person name="Hu Y."/>
            <person name="Qin J."/>
            <person name="Feng Y."/>
            <person name="Zong Z."/>
        </authorList>
    </citation>
    <scope>NUCLEOTIDE SEQUENCE</scope>
    <source>
        <strain evidence="2">WCHA30</strain>
        <plasmid evidence="2">p1_010030</plasmid>
    </source>
</reference>
<gene>
    <name evidence="2" type="ORF">DJ533_00225</name>
</gene>
<keyword evidence="1" id="KW-0812">Transmembrane</keyword>
<accession>A0A2S2F8J2</accession>
<organism evidence="2 3">
    <name type="scientific">Acinetobacter defluvii</name>
    <dbReference type="NCBI Taxonomy" id="1871111"/>
    <lineage>
        <taxon>Bacteria</taxon>
        <taxon>Pseudomonadati</taxon>
        <taxon>Pseudomonadota</taxon>
        <taxon>Gammaproteobacteria</taxon>
        <taxon>Moraxellales</taxon>
        <taxon>Moraxellaceae</taxon>
        <taxon>Acinetobacter</taxon>
    </lineage>
</organism>
<dbReference type="EMBL" id="CP029389">
    <property type="protein sequence ID" value="AWL27145.1"/>
    <property type="molecule type" value="Genomic_DNA"/>
</dbReference>
<dbReference type="KEGG" id="adv:DJ533_00225"/>
<keyword evidence="1" id="KW-0472">Membrane</keyword>
<keyword evidence="2" id="KW-0614">Plasmid</keyword>
<feature type="transmembrane region" description="Helical" evidence="1">
    <location>
        <begin position="5"/>
        <end position="24"/>
    </location>
</feature>
<evidence type="ECO:0000256" key="1">
    <source>
        <dbReference type="SAM" id="Phobius"/>
    </source>
</evidence>
<sequence>MDKTFILYCIVTMVGVFIFCYQQYLLHQRGLLDKFTAICNDKALIESLLYQKIGQFITKVIKNLVLIAYLLHCISKVLDSFNIMSLDIWIGFSLLSAYMLWQQFIYVAAHFLVRRYSELQS</sequence>
<protein>
    <submittedName>
        <fullName evidence="2">Uncharacterized protein</fullName>
    </submittedName>
</protein>
<dbReference type="RefSeq" id="WP_065994787.1">
    <property type="nucleotide sequence ID" value="NZ_CP029389.2"/>
</dbReference>
<dbReference type="AlphaFoldDB" id="A0A2S2F8J2"/>
<keyword evidence="3" id="KW-1185">Reference proteome</keyword>
<proteinExistence type="predicted"/>
<geneLocation type="plasmid" evidence="2 3">
    <name>p1_010030</name>
</geneLocation>
<name>A0A2S2F8J2_9GAMM</name>
<dbReference type="Proteomes" id="UP000245977">
    <property type="component" value="Plasmid p1_010030"/>
</dbReference>
<evidence type="ECO:0000313" key="2">
    <source>
        <dbReference type="EMBL" id="AWL27145.1"/>
    </source>
</evidence>
<feature type="transmembrane region" description="Helical" evidence="1">
    <location>
        <begin position="88"/>
        <end position="113"/>
    </location>
</feature>
<keyword evidence="1" id="KW-1133">Transmembrane helix</keyword>
<evidence type="ECO:0000313" key="3">
    <source>
        <dbReference type="Proteomes" id="UP000245977"/>
    </source>
</evidence>
<dbReference type="OrthoDB" id="9850678at2"/>